<dbReference type="Proteomes" id="UP000288725">
    <property type="component" value="Chromosome 3"/>
</dbReference>
<dbReference type="GO" id="GO:0016874">
    <property type="term" value="F:ligase activity"/>
    <property type="evidence" value="ECO:0007669"/>
    <property type="project" value="UniProtKB-KW"/>
</dbReference>
<name>A0A444RPY1_VERDA</name>
<dbReference type="PROSITE" id="PS50075">
    <property type="entry name" value="CARRIER"/>
    <property type="match status" value="1"/>
</dbReference>
<dbReference type="CDD" id="cd05930">
    <property type="entry name" value="A_NRPS"/>
    <property type="match status" value="1"/>
</dbReference>
<dbReference type="SUPFAM" id="SSF56801">
    <property type="entry name" value="Acetyl-CoA synthetase-like"/>
    <property type="match status" value="1"/>
</dbReference>
<dbReference type="InterPro" id="IPR020845">
    <property type="entry name" value="AMP-binding_CS"/>
</dbReference>
<evidence type="ECO:0000313" key="8">
    <source>
        <dbReference type="EMBL" id="RXG43210.1"/>
    </source>
</evidence>
<dbReference type="NCBIfam" id="TIGR01746">
    <property type="entry name" value="Thioester-redct"/>
    <property type="match status" value="1"/>
</dbReference>
<dbReference type="Pfam" id="PF00106">
    <property type="entry name" value="adh_short"/>
    <property type="match status" value="1"/>
</dbReference>
<dbReference type="Pfam" id="PF07993">
    <property type="entry name" value="NAD_binding_4"/>
    <property type="match status" value="1"/>
</dbReference>
<dbReference type="GO" id="GO:0016616">
    <property type="term" value="F:oxidoreductase activity, acting on the CH-OH group of donors, NAD or NADP as acceptor"/>
    <property type="evidence" value="ECO:0007669"/>
    <property type="project" value="UniProtKB-ARBA"/>
</dbReference>
<evidence type="ECO:0000256" key="5">
    <source>
        <dbReference type="ARBA" id="ARBA00029454"/>
    </source>
</evidence>
<dbReference type="PANTHER" id="PTHR44845">
    <property type="entry name" value="CARRIER DOMAIN-CONTAINING PROTEIN"/>
    <property type="match status" value="1"/>
</dbReference>
<dbReference type="Gene3D" id="1.10.1200.10">
    <property type="entry name" value="ACP-like"/>
    <property type="match status" value="1"/>
</dbReference>
<dbReference type="InterPro" id="IPR000873">
    <property type="entry name" value="AMP-dep_synth/lig_dom"/>
</dbReference>
<evidence type="ECO:0000256" key="6">
    <source>
        <dbReference type="SAM" id="MobiDB-lite"/>
    </source>
</evidence>
<evidence type="ECO:0000259" key="7">
    <source>
        <dbReference type="PROSITE" id="PS50075"/>
    </source>
</evidence>
<evidence type="ECO:0000256" key="4">
    <source>
        <dbReference type="ARBA" id="ARBA00023002"/>
    </source>
</evidence>
<dbReference type="InterPro" id="IPR013120">
    <property type="entry name" value="FAR_NAD-bd"/>
</dbReference>
<evidence type="ECO:0000256" key="2">
    <source>
        <dbReference type="ARBA" id="ARBA00022553"/>
    </source>
</evidence>
<dbReference type="Gene3D" id="3.40.50.720">
    <property type="entry name" value="NAD(P)-binding Rossmann-like Domain"/>
    <property type="match status" value="2"/>
</dbReference>
<dbReference type="InterPro" id="IPR010080">
    <property type="entry name" value="Thioester_reductase-like_dom"/>
</dbReference>
<feature type="region of interest" description="Disordered" evidence="6">
    <location>
        <begin position="656"/>
        <end position="680"/>
    </location>
</feature>
<evidence type="ECO:0000256" key="1">
    <source>
        <dbReference type="ARBA" id="ARBA00022450"/>
    </source>
</evidence>
<keyword evidence="4" id="KW-0560">Oxidoreductase</keyword>
<dbReference type="SUPFAM" id="SSF51735">
    <property type="entry name" value="NAD(P)-binding Rossmann-fold domains"/>
    <property type="match status" value="2"/>
</dbReference>
<dbReference type="InterPro" id="IPR042099">
    <property type="entry name" value="ANL_N_sf"/>
</dbReference>
<proteinExistence type="inferred from homology"/>
<dbReference type="Pfam" id="PF00501">
    <property type="entry name" value="AMP-binding"/>
    <property type="match status" value="1"/>
</dbReference>
<dbReference type="FunFam" id="3.40.50.720:FF:000047">
    <property type="entry name" value="NADP-dependent L-serine/L-allo-threonine dehydrogenase"/>
    <property type="match status" value="1"/>
</dbReference>
<dbReference type="InterPro" id="IPR009081">
    <property type="entry name" value="PP-bd_ACP"/>
</dbReference>
<dbReference type="InterPro" id="IPR057326">
    <property type="entry name" value="KR_dom"/>
</dbReference>
<dbReference type="Gene3D" id="3.30.300.30">
    <property type="match status" value="1"/>
</dbReference>
<gene>
    <name evidence="8" type="ORF">VDGE_09763</name>
</gene>
<comment type="caution">
    <text evidence="8">The sequence shown here is derived from an EMBL/GenBank/DDBJ whole genome shotgun (WGS) entry which is preliminary data.</text>
</comment>
<evidence type="ECO:0000256" key="3">
    <source>
        <dbReference type="ARBA" id="ARBA00022598"/>
    </source>
</evidence>
<dbReference type="Gene3D" id="3.40.50.12780">
    <property type="entry name" value="N-terminal domain of ligase-like"/>
    <property type="match status" value="1"/>
</dbReference>
<dbReference type="InterPro" id="IPR045851">
    <property type="entry name" value="AMP-bd_C_sf"/>
</dbReference>
<comment type="similarity">
    <text evidence="5">Belongs to the NRP synthetase family.</text>
</comment>
<protein>
    <recommendedName>
        <fullName evidence="7">Carrier domain-containing protein</fullName>
    </recommendedName>
</protein>
<dbReference type="PROSITE" id="PS00455">
    <property type="entry name" value="AMP_BINDING"/>
    <property type="match status" value="1"/>
</dbReference>
<dbReference type="EMBL" id="RSDZ01000110">
    <property type="protein sequence ID" value="RXG43210.1"/>
    <property type="molecule type" value="Genomic_DNA"/>
</dbReference>
<reference evidence="8 9" key="1">
    <citation type="submission" date="2018-12" db="EMBL/GenBank/DDBJ databases">
        <title>Genome of Verticillium dahliae isolate Getta Getta.</title>
        <authorList>
            <person name="Gardiner D.M."/>
        </authorList>
    </citation>
    <scope>NUCLEOTIDE SEQUENCE [LARGE SCALE GENOMIC DNA]</scope>
    <source>
        <strain evidence="8 9">Getta Getta</strain>
    </source>
</reference>
<dbReference type="InterPro" id="IPR036291">
    <property type="entry name" value="NAD(P)-bd_dom_sf"/>
</dbReference>
<feature type="domain" description="Carrier" evidence="7">
    <location>
        <begin position="680"/>
        <end position="757"/>
    </location>
</feature>
<sequence length="1429" mass="154161">MFLNIACQVNTHALALNNILNTVPHIAEFESTVGECQQKLPAHARWLPSVRRPVSDWQTSNYRFVVWVSEGCSRDSAAPLTGHGIGSASALNDTPGLVTQFRFWTHDRFICLIRPTQRKQTPVKHSEHSEVDLWSSNIARRLFPIMSTIDITKDLAALFSIQAKATPDAVALEDEARTLTYAELDRETQALADHLRRQHGVGRDSLVGVLMNRSADYVVASLAALRAGGAFLVLELAYPSGLLRDVIEDAKPSVVITQAAHVGFIKADVPIIVIDESNDHLKNGVGAGSEDQLAPLPAEDDLERLAFVSYSSGTTGQPKGIANPHRAAVRSYDLRFKLSDLGPGDRVACNVFFVWEMLRPLLRGATVVAIPDAASYDPTALVGLLASRRITDTLMTPTLLATVLSRHPELGKRLPDLRSLWLNGEVVTTDLCRRALDALPNTRLLNVYSASETHEVAAGDIRTFIDLEARVCPVGPTMDPSHIYILDEAGNRVKNNVSGELYVGGDLLARGYLNLPETTAKAFTPDPFDKREGARMYKTGDLARVLPSGLLEITGRAGGMIKTRGYTVQPGAVENAIVKHLAVRDCAVTSHGDGLERQLVAYIVPDNQEKRDRADIVIDESGYSPGARRTLSAHLALYMIPALWVQLDQLPTHGVSGKTDLKALPPPPTPKVASSPKEDQNTKIKMETIIKLWAASLNMPASAISEDLDFFDIGGHSLILADLANRFTKEFGFPVPLAPLAGTPTLQGHLDAIRDARDGHTAAVQGDLPAVLRADCILPEDIKSHGQPMRQLNDADTVLLTGATGYLGASLLKGLIENTSAHILCLVRFTEPSSDSRPAGMARVRKNLIDLGFWDDSMLDRMEILPGNLSRKRLGLSTEAFTELASRVQVIIHAAATVNLVYPYAALRNANVGGTREILRLASKSGATLHHVSTNGVLTPSVEGWSENAMVDIDDVPDKLLDGYGQTKWVAEKLVYEAARRGMPCKVYRPGTISGHSVTGSTNTYDLLNALIVESLHVGCAPNVEGWFAEMTPVDFVSAAIITLANHTDSKQLVYHLGDPNPVSASGIFHSLTELGYSTSRLPWDDWVSLWNEKRGSGRAGDIPFTAEILRGGMPTAEALQSVTVLKDDATQPILAKYGLRRPKIDSTLLETYMRHFYARGWLSRPPRRKQANGTSGKINKGRLAGKVAVVMGASSGIGAAVGAGLAKEGAHVALAARRMDALEAVKAKITTAGTGGKVLIQKADITSKAEVESLMQNVSKTLGPIDILVSCAGVMYFTMMANNKTDEWERTVDVNCKGLLHCLSSVVPGMLSRGAGHIVAISSDAGRKVFPGLGVYSASKFFVEATLQSLRLETAGTGLRVTSIQPGNTATELLGMSTDAEAIKKYGEPTGAKVLDAEDVASSIVFAVCQPPHVAVNEVLIEPRDEPI</sequence>
<dbReference type="SMART" id="SM00822">
    <property type="entry name" value="PKS_KR"/>
    <property type="match status" value="1"/>
</dbReference>
<dbReference type="InterPro" id="IPR002347">
    <property type="entry name" value="SDR_fam"/>
</dbReference>
<organism evidence="8 9">
    <name type="scientific">Verticillium dahliae</name>
    <name type="common">Verticillium wilt</name>
    <dbReference type="NCBI Taxonomy" id="27337"/>
    <lineage>
        <taxon>Eukaryota</taxon>
        <taxon>Fungi</taxon>
        <taxon>Dikarya</taxon>
        <taxon>Ascomycota</taxon>
        <taxon>Pezizomycotina</taxon>
        <taxon>Sordariomycetes</taxon>
        <taxon>Hypocreomycetidae</taxon>
        <taxon>Glomerellales</taxon>
        <taxon>Plectosphaerellaceae</taxon>
        <taxon>Verticillium</taxon>
    </lineage>
</organism>
<keyword evidence="3" id="KW-0436">Ligase</keyword>
<dbReference type="CDD" id="cd05235">
    <property type="entry name" value="SDR_e1"/>
    <property type="match status" value="1"/>
</dbReference>
<dbReference type="PRINTS" id="PR00081">
    <property type="entry name" value="GDHRDH"/>
</dbReference>
<keyword evidence="1" id="KW-0596">Phosphopantetheine</keyword>
<dbReference type="Pfam" id="PF00550">
    <property type="entry name" value="PP-binding"/>
    <property type="match status" value="1"/>
</dbReference>
<evidence type="ECO:0000313" key="9">
    <source>
        <dbReference type="Proteomes" id="UP000288725"/>
    </source>
</evidence>
<dbReference type="InterPro" id="IPR006162">
    <property type="entry name" value="Ppantetheine_attach_site"/>
</dbReference>
<accession>A0A444RPY1</accession>
<dbReference type="InterPro" id="IPR036736">
    <property type="entry name" value="ACP-like_sf"/>
</dbReference>
<keyword evidence="2" id="KW-0597">Phosphoprotein</keyword>
<dbReference type="PROSITE" id="PS00012">
    <property type="entry name" value="PHOSPHOPANTETHEINE"/>
    <property type="match status" value="1"/>
</dbReference>
<dbReference type="SUPFAM" id="SSF47336">
    <property type="entry name" value="ACP-like"/>
    <property type="match status" value="1"/>
</dbReference>
<dbReference type="PANTHER" id="PTHR44845:SF6">
    <property type="entry name" value="BETA-ALANINE-ACTIVATING ENZYME"/>
    <property type="match status" value="1"/>
</dbReference>